<dbReference type="STRING" id="105696.A0A1Y2LTF4"/>
<accession>A0A1Y2LTF4</accession>
<evidence type="ECO:0000256" key="2">
    <source>
        <dbReference type="ARBA" id="ARBA00007922"/>
    </source>
</evidence>
<sequence>MYKMGALKEGEKKKKATGAEGSDIILYYLRDTNRPYSAIEISANLRNKVTKATTVKLLKDLQEQKLVEVRASGKSMVYHAAQSPDDAVTPEQLAEYDARVRTLNAKTTELQSLAKTLRATLASLSNSLSTADILSHISSLEREKTDMMTRLDSLRARHTRKVAPEERENIERVWKVMKGVSVRREKIAKEFWKTVEEVTESREMREELREGWGLDE</sequence>
<evidence type="ECO:0000256" key="3">
    <source>
        <dbReference type="ARBA" id="ARBA00023172"/>
    </source>
</evidence>
<dbReference type="GO" id="GO:0120230">
    <property type="term" value="F:recombinase activator activity"/>
    <property type="evidence" value="ECO:0007669"/>
    <property type="project" value="EnsemblFungi"/>
</dbReference>
<dbReference type="InterPro" id="IPR036390">
    <property type="entry name" value="WH_DNA-bd_sf"/>
</dbReference>
<dbReference type="Gene3D" id="1.10.10.10">
    <property type="entry name" value="Winged helix-like DNA-binding domain superfamily/Winged helix DNA-binding domain"/>
    <property type="match status" value="1"/>
</dbReference>
<keyword evidence="3" id="KW-0233">DNA recombination</keyword>
<organism evidence="7 8">
    <name type="scientific">Epicoccum nigrum</name>
    <name type="common">Soil fungus</name>
    <name type="synonym">Epicoccum purpurascens</name>
    <dbReference type="NCBI Taxonomy" id="105696"/>
    <lineage>
        <taxon>Eukaryota</taxon>
        <taxon>Fungi</taxon>
        <taxon>Dikarya</taxon>
        <taxon>Ascomycota</taxon>
        <taxon>Pezizomycotina</taxon>
        <taxon>Dothideomycetes</taxon>
        <taxon>Pleosporomycetidae</taxon>
        <taxon>Pleosporales</taxon>
        <taxon>Pleosporineae</taxon>
        <taxon>Didymellaceae</taxon>
        <taxon>Epicoccum</taxon>
    </lineage>
</organism>
<dbReference type="GO" id="GO:0120231">
    <property type="term" value="C:DNA recombinase auxiliary factor complex"/>
    <property type="evidence" value="ECO:0007669"/>
    <property type="project" value="EnsemblFungi"/>
</dbReference>
<protein>
    <recommendedName>
        <fullName evidence="6">Homologous-pairing protein 2 winged helix domain-containing protein</fullName>
    </recommendedName>
</protein>
<evidence type="ECO:0000259" key="6">
    <source>
        <dbReference type="Pfam" id="PF07106"/>
    </source>
</evidence>
<proteinExistence type="inferred from homology"/>
<evidence type="ECO:0000256" key="4">
    <source>
        <dbReference type="ARBA" id="ARBA00023242"/>
    </source>
</evidence>
<dbReference type="InterPro" id="IPR036388">
    <property type="entry name" value="WH-like_DNA-bd_sf"/>
</dbReference>
<dbReference type="EMBL" id="KZ107851">
    <property type="protein sequence ID" value="OSS46278.1"/>
    <property type="molecule type" value="Genomic_DNA"/>
</dbReference>
<comment type="similarity">
    <text evidence="2">Belongs to the HOP2 family.</text>
</comment>
<reference evidence="7 8" key="1">
    <citation type="journal article" date="2017" name="Genome Announc.">
        <title>Genome sequence of the saprophytic ascomycete Epicoccum nigrum ICMP 19927 strain isolated from New Zealand.</title>
        <authorList>
            <person name="Fokin M."/>
            <person name="Fleetwood D."/>
            <person name="Weir B.S."/>
            <person name="Villas-Boas S.G."/>
        </authorList>
    </citation>
    <scope>NUCLEOTIDE SEQUENCE [LARGE SCALE GENOMIC DNA]</scope>
    <source>
        <strain evidence="7 8">ICMP 19927</strain>
    </source>
</reference>
<dbReference type="GO" id="GO:0000709">
    <property type="term" value="P:meiotic joint molecule formation"/>
    <property type="evidence" value="ECO:0007669"/>
    <property type="project" value="EnsemblFungi"/>
</dbReference>
<evidence type="ECO:0000313" key="7">
    <source>
        <dbReference type="EMBL" id="OSS46278.1"/>
    </source>
</evidence>
<dbReference type="GO" id="GO:0000785">
    <property type="term" value="C:chromatin"/>
    <property type="evidence" value="ECO:0007669"/>
    <property type="project" value="EnsemblFungi"/>
</dbReference>
<dbReference type="SUPFAM" id="SSF46785">
    <property type="entry name" value="Winged helix' DNA-binding domain"/>
    <property type="match status" value="1"/>
</dbReference>
<name>A0A1Y2LTF4_EPING</name>
<dbReference type="AlphaFoldDB" id="A0A1Y2LTF4"/>
<keyword evidence="4" id="KW-0539">Nucleus</keyword>
<dbReference type="OMA" id="QKYHREW"/>
<gene>
    <name evidence="7" type="ORF">B5807_08692</name>
</gene>
<dbReference type="GO" id="GO:0007129">
    <property type="term" value="P:homologous chromosome pairing at meiosis"/>
    <property type="evidence" value="ECO:0007669"/>
    <property type="project" value="EnsemblFungi"/>
</dbReference>
<dbReference type="GO" id="GO:0010774">
    <property type="term" value="P:meiotic strand invasion involved in reciprocal meiotic recombination"/>
    <property type="evidence" value="ECO:0007669"/>
    <property type="project" value="EnsemblFungi"/>
</dbReference>
<feature type="domain" description="Homologous-pairing protein 2 winged helix" evidence="6">
    <location>
        <begin position="22"/>
        <end position="79"/>
    </location>
</feature>
<keyword evidence="8" id="KW-1185">Reference proteome</keyword>
<dbReference type="PANTHER" id="PTHR15938:SF0">
    <property type="entry name" value="HOMOLOGOUS-PAIRING PROTEIN 2 HOMOLOG"/>
    <property type="match status" value="1"/>
</dbReference>
<evidence type="ECO:0000256" key="5">
    <source>
        <dbReference type="ARBA" id="ARBA00023254"/>
    </source>
</evidence>
<dbReference type="PANTHER" id="PTHR15938">
    <property type="entry name" value="TBP-1 INTERACTING PROTEIN"/>
    <property type="match status" value="1"/>
</dbReference>
<keyword evidence="5" id="KW-0469">Meiosis</keyword>
<dbReference type="InterPro" id="IPR010776">
    <property type="entry name" value="Hop2_WH_dom"/>
</dbReference>
<dbReference type="InParanoid" id="A0A1Y2LTF4"/>
<dbReference type="GO" id="GO:0000794">
    <property type="term" value="C:condensed nuclear chromosome"/>
    <property type="evidence" value="ECO:0007669"/>
    <property type="project" value="TreeGrafter"/>
</dbReference>
<evidence type="ECO:0000256" key="1">
    <source>
        <dbReference type="ARBA" id="ARBA00004123"/>
    </source>
</evidence>
<dbReference type="Pfam" id="PF07106">
    <property type="entry name" value="WHD_TBPIP"/>
    <property type="match status" value="1"/>
</dbReference>
<dbReference type="GO" id="GO:0003690">
    <property type="term" value="F:double-stranded DNA binding"/>
    <property type="evidence" value="ECO:0007669"/>
    <property type="project" value="TreeGrafter"/>
</dbReference>
<comment type="subcellular location">
    <subcellularLocation>
        <location evidence="1">Nucleus</location>
    </subcellularLocation>
</comment>
<dbReference type="FunCoup" id="A0A1Y2LTF4">
    <property type="interactions" value="214"/>
</dbReference>
<evidence type="ECO:0000313" key="8">
    <source>
        <dbReference type="Proteomes" id="UP000193240"/>
    </source>
</evidence>
<dbReference type="Proteomes" id="UP000193240">
    <property type="component" value="Unassembled WGS sequence"/>
</dbReference>